<dbReference type="PANTHER" id="PTHR12243:SF67">
    <property type="entry name" value="COREPRESSOR OF PANGOLIN, ISOFORM A-RELATED"/>
    <property type="match status" value="1"/>
</dbReference>
<dbReference type="InterPro" id="IPR039353">
    <property type="entry name" value="TF_Adf1"/>
</dbReference>
<evidence type="ECO:0000256" key="1">
    <source>
        <dbReference type="SAM" id="MobiDB-lite"/>
    </source>
</evidence>
<dbReference type="PANTHER" id="PTHR12243">
    <property type="entry name" value="MADF DOMAIN TRANSCRIPTION FACTOR"/>
    <property type="match status" value="1"/>
</dbReference>
<evidence type="ECO:0000313" key="3">
    <source>
        <dbReference type="EMBL" id="KAK7891651.1"/>
    </source>
</evidence>
<dbReference type="GO" id="GO:0005667">
    <property type="term" value="C:transcription regulator complex"/>
    <property type="evidence" value="ECO:0007669"/>
    <property type="project" value="TreeGrafter"/>
</dbReference>
<dbReference type="Proteomes" id="UP001460270">
    <property type="component" value="Unassembled WGS sequence"/>
</dbReference>
<sequence length="195" mass="22344">MNDDRLIREIEKRRMFYDTKDLFYKDNIVKEKEWATMAKTLGLEVDFCKSRWKALRDGYVKAKHAQKEYRYAEKMAFLTPYLQSRRLNSNKRFLPDDPEADADSLGENGDLLAAAAASAELVSSRLPSKAPKRSTSPVPLGLIPVNPKDVPQTDLDESYHFAMSLVPILTRMDRNARRQAQVFILNGLGNFENPM</sequence>
<proteinExistence type="predicted"/>
<reference evidence="4" key="1">
    <citation type="submission" date="2024-04" db="EMBL/GenBank/DDBJ databases">
        <title>Salinicola lusitanus LLJ914,a marine bacterium isolated from the Okinawa Trough.</title>
        <authorList>
            <person name="Li J."/>
        </authorList>
    </citation>
    <scope>NUCLEOTIDE SEQUENCE [LARGE SCALE GENOMIC DNA]</scope>
</reference>
<dbReference type="GO" id="GO:0006357">
    <property type="term" value="P:regulation of transcription by RNA polymerase II"/>
    <property type="evidence" value="ECO:0007669"/>
    <property type="project" value="TreeGrafter"/>
</dbReference>
<dbReference type="InterPro" id="IPR006578">
    <property type="entry name" value="MADF-dom"/>
</dbReference>
<protein>
    <recommendedName>
        <fullName evidence="2">MADF domain-containing protein</fullName>
    </recommendedName>
</protein>
<name>A0AAW0N672_9GOBI</name>
<dbReference type="PROSITE" id="PS51029">
    <property type="entry name" value="MADF"/>
    <property type="match status" value="1"/>
</dbReference>
<dbReference type="GO" id="GO:0005634">
    <property type="term" value="C:nucleus"/>
    <property type="evidence" value="ECO:0007669"/>
    <property type="project" value="TreeGrafter"/>
</dbReference>
<feature type="domain" description="MADF" evidence="2">
    <location>
        <begin position="5"/>
        <end position="83"/>
    </location>
</feature>
<organism evidence="3 4">
    <name type="scientific">Mugilogobius chulae</name>
    <name type="common">yellowstripe goby</name>
    <dbReference type="NCBI Taxonomy" id="88201"/>
    <lineage>
        <taxon>Eukaryota</taxon>
        <taxon>Metazoa</taxon>
        <taxon>Chordata</taxon>
        <taxon>Craniata</taxon>
        <taxon>Vertebrata</taxon>
        <taxon>Euteleostomi</taxon>
        <taxon>Actinopterygii</taxon>
        <taxon>Neopterygii</taxon>
        <taxon>Teleostei</taxon>
        <taxon>Neoteleostei</taxon>
        <taxon>Acanthomorphata</taxon>
        <taxon>Gobiaria</taxon>
        <taxon>Gobiiformes</taxon>
        <taxon>Gobioidei</taxon>
        <taxon>Gobiidae</taxon>
        <taxon>Gobionellinae</taxon>
        <taxon>Mugilogobius</taxon>
    </lineage>
</organism>
<dbReference type="SMART" id="SM00595">
    <property type="entry name" value="MADF"/>
    <property type="match status" value="1"/>
</dbReference>
<feature type="region of interest" description="Disordered" evidence="1">
    <location>
        <begin position="125"/>
        <end position="145"/>
    </location>
</feature>
<comment type="caution">
    <text evidence="3">The sequence shown here is derived from an EMBL/GenBank/DDBJ whole genome shotgun (WGS) entry which is preliminary data.</text>
</comment>
<dbReference type="Pfam" id="PF10545">
    <property type="entry name" value="MADF_DNA_bdg"/>
    <property type="match status" value="1"/>
</dbReference>
<keyword evidence="4" id="KW-1185">Reference proteome</keyword>
<dbReference type="AlphaFoldDB" id="A0AAW0N672"/>
<evidence type="ECO:0000313" key="4">
    <source>
        <dbReference type="Proteomes" id="UP001460270"/>
    </source>
</evidence>
<evidence type="ECO:0000259" key="2">
    <source>
        <dbReference type="PROSITE" id="PS51029"/>
    </source>
</evidence>
<dbReference type="EMBL" id="JBBPFD010000017">
    <property type="protein sequence ID" value="KAK7891651.1"/>
    <property type="molecule type" value="Genomic_DNA"/>
</dbReference>
<accession>A0AAW0N672</accession>
<gene>
    <name evidence="3" type="ORF">WMY93_023614</name>
</gene>